<keyword evidence="2" id="KW-1185">Reference proteome</keyword>
<name>A0A1M5XB30_9CLOT</name>
<dbReference type="EMBL" id="FQXM01000026">
    <property type="protein sequence ID" value="SHH96768.1"/>
    <property type="molecule type" value="Genomic_DNA"/>
</dbReference>
<organism evidence="1 2">
    <name type="scientific">Clostridium grantii DSM 8605</name>
    <dbReference type="NCBI Taxonomy" id="1121316"/>
    <lineage>
        <taxon>Bacteria</taxon>
        <taxon>Bacillati</taxon>
        <taxon>Bacillota</taxon>
        <taxon>Clostridia</taxon>
        <taxon>Eubacteriales</taxon>
        <taxon>Clostridiaceae</taxon>
        <taxon>Clostridium</taxon>
    </lineage>
</organism>
<reference evidence="1 2" key="1">
    <citation type="submission" date="2016-11" db="EMBL/GenBank/DDBJ databases">
        <authorList>
            <person name="Jaros S."/>
            <person name="Januszkiewicz K."/>
            <person name="Wedrychowicz H."/>
        </authorList>
    </citation>
    <scope>NUCLEOTIDE SEQUENCE [LARGE SCALE GENOMIC DNA]</scope>
    <source>
        <strain evidence="1 2">DSM 8605</strain>
    </source>
</reference>
<gene>
    <name evidence="1" type="ORF">SAMN02745207_03494</name>
</gene>
<dbReference type="RefSeq" id="WP_073340034.1">
    <property type="nucleotide sequence ID" value="NZ_FQXM01000026.1"/>
</dbReference>
<protein>
    <submittedName>
        <fullName evidence="1">Uncharacterized protein</fullName>
    </submittedName>
</protein>
<proteinExistence type="predicted"/>
<evidence type="ECO:0000313" key="1">
    <source>
        <dbReference type="EMBL" id="SHH96768.1"/>
    </source>
</evidence>
<dbReference type="OrthoDB" id="1755920at2"/>
<dbReference type="AlphaFoldDB" id="A0A1M5XB30"/>
<dbReference type="STRING" id="1121316.SAMN02745207_03494"/>
<accession>A0A1M5XB30</accession>
<evidence type="ECO:0000313" key="2">
    <source>
        <dbReference type="Proteomes" id="UP000184447"/>
    </source>
</evidence>
<dbReference type="Proteomes" id="UP000184447">
    <property type="component" value="Unassembled WGS sequence"/>
</dbReference>
<sequence length="137" mass="15864">MYVAFGNNIVDSNEIKDTIEKNTEFKIIKDMSKGTKRDDILAYNLSINTKVLNMIIEEECNLDDLTEDELFEEYLSLAEEISTEIEDLLPEEAVLDIKAYKWDESENAIKLIIAIAHEDLKESKMRDIMKRLATQVE</sequence>